<evidence type="ECO:0000313" key="4">
    <source>
        <dbReference type="Proteomes" id="UP000621856"/>
    </source>
</evidence>
<dbReference type="EMBL" id="BMGZ01000001">
    <property type="protein sequence ID" value="GGH95661.1"/>
    <property type="molecule type" value="Genomic_DNA"/>
</dbReference>
<keyword evidence="1" id="KW-0812">Transmembrane</keyword>
<dbReference type="EMBL" id="VCJR02000001">
    <property type="protein sequence ID" value="NHK27512.1"/>
    <property type="molecule type" value="Genomic_DNA"/>
</dbReference>
<reference evidence="3 5" key="2">
    <citation type="submission" date="2020-02" db="EMBL/GenBank/DDBJ databases">
        <title>Genome sequence of Parvularcula flava strain NH6-79.</title>
        <authorList>
            <person name="Abdul Karim M.H."/>
            <person name="Lam M.Q."/>
            <person name="Chen S.J."/>
            <person name="Yahya A."/>
            <person name="Shahir S."/>
            <person name="Shamsir M.S."/>
            <person name="Chong C.S."/>
        </authorList>
    </citation>
    <scope>NUCLEOTIDE SEQUENCE [LARGE SCALE GENOMIC DNA]</scope>
    <source>
        <strain evidence="3 5">NH6-79</strain>
    </source>
</reference>
<evidence type="ECO:0000256" key="1">
    <source>
        <dbReference type="SAM" id="Phobius"/>
    </source>
</evidence>
<dbReference type="AlphaFoldDB" id="A0A8J3A1C1"/>
<keyword evidence="1" id="KW-0472">Membrane</keyword>
<feature type="transmembrane region" description="Helical" evidence="1">
    <location>
        <begin position="73"/>
        <end position="93"/>
    </location>
</feature>
<reference evidence="2" key="1">
    <citation type="journal article" date="2014" name="Int. J. Syst. Evol. Microbiol.">
        <title>Complete genome sequence of Corynebacterium casei LMG S-19264T (=DSM 44701T), isolated from a smear-ripened cheese.</title>
        <authorList>
            <consortium name="US DOE Joint Genome Institute (JGI-PGF)"/>
            <person name="Walter F."/>
            <person name="Albersmeier A."/>
            <person name="Kalinowski J."/>
            <person name="Ruckert C."/>
        </authorList>
    </citation>
    <scope>NUCLEOTIDE SEQUENCE</scope>
    <source>
        <strain evidence="2">CGMCC 1.14984</strain>
    </source>
</reference>
<name>A0A8J3A1C1_9PROT</name>
<comment type="caution">
    <text evidence="2">The sequence shown here is derived from an EMBL/GenBank/DDBJ whole genome shotgun (WGS) entry which is preliminary data.</text>
</comment>
<sequence>MDFHFFDYWHAPMGVFTFVILIVLINGIFHWLRVRSQQETLREAIKSGVQIDPAALKAVSSSSSSNDSPGGRIFVGLILIAVACALAFFGFQIGRVEGDTEVFTIFQGIAAFPGLIGVVFLISAPFAKRSSKEQD</sequence>
<protein>
    <submittedName>
        <fullName evidence="2">Uncharacterized protein</fullName>
    </submittedName>
</protein>
<gene>
    <name evidence="3" type="ORF">FF098_006310</name>
    <name evidence="2" type="ORF">GCM10011355_12730</name>
</gene>
<dbReference type="Proteomes" id="UP000818603">
    <property type="component" value="Unassembled WGS sequence"/>
</dbReference>
<dbReference type="Proteomes" id="UP000621856">
    <property type="component" value="Unassembled WGS sequence"/>
</dbReference>
<organism evidence="2 4">
    <name type="scientific">Aquisalinus luteolus</name>
    <dbReference type="NCBI Taxonomy" id="1566827"/>
    <lineage>
        <taxon>Bacteria</taxon>
        <taxon>Pseudomonadati</taxon>
        <taxon>Pseudomonadota</taxon>
        <taxon>Alphaproteobacteria</taxon>
        <taxon>Parvularculales</taxon>
        <taxon>Parvularculaceae</taxon>
        <taxon>Aquisalinus</taxon>
    </lineage>
</organism>
<evidence type="ECO:0000313" key="3">
    <source>
        <dbReference type="EMBL" id="NHK27512.1"/>
    </source>
</evidence>
<accession>A0A8J3A1C1</accession>
<keyword evidence="1" id="KW-1133">Transmembrane helix</keyword>
<evidence type="ECO:0000313" key="5">
    <source>
        <dbReference type="Proteomes" id="UP000818603"/>
    </source>
</evidence>
<evidence type="ECO:0000313" key="2">
    <source>
        <dbReference type="EMBL" id="GGH95661.1"/>
    </source>
</evidence>
<reference evidence="2" key="3">
    <citation type="submission" date="2020-09" db="EMBL/GenBank/DDBJ databases">
        <authorList>
            <person name="Sun Q."/>
            <person name="Zhou Y."/>
        </authorList>
    </citation>
    <scope>NUCLEOTIDE SEQUENCE</scope>
    <source>
        <strain evidence="2">CGMCC 1.14984</strain>
    </source>
</reference>
<proteinExistence type="predicted"/>
<feature type="transmembrane region" description="Helical" evidence="1">
    <location>
        <begin position="12"/>
        <end position="32"/>
    </location>
</feature>
<dbReference type="RefSeq" id="WP_155138522.1">
    <property type="nucleotide sequence ID" value="NZ_BMGZ01000001.1"/>
</dbReference>
<keyword evidence="5" id="KW-1185">Reference proteome</keyword>
<feature type="transmembrane region" description="Helical" evidence="1">
    <location>
        <begin position="105"/>
        <end position="127"/>
    </location>
</feature>